<evidence type="ECO:0000313" key="2">
    <source>
        <dbReference type="Proteomes" id="UP000230069"/>
    </source>
</evidence>
<dbReference type="EMBL" id="KZ305067">
    <property type="protein sequence ID" value="PIA31392.1"/>
    <property type="molecule type" value="Genomic_DNA"/>
</dbReference>
<gene>
    <name evidence="1" type="ORF">AQUCO_05000057v1</name>
</gene>
<dbReference type="AlphaFoldDB" id="A0A2G5CJB2"/>
<accession>A0A2G5CJB2</accession>
<organism evidence="1 2">
    <name type="scientific">Aquilegia coerulea</name>
    <name type="common">Rocky mountain columbine</name>
    <dbReference type="NCBI Taxonomy" id="218851"/>
    <lineage>
        <taxon>Eukaryota</taxon>
        <taxon>Viridiplantae</taxon>
        <taxon>Streptophyta</taxon>
        <taxon>Embryophyta</taxon>
        <taxon>Tracheophyta</taxon>
        <taxon>Spermatophyta</taxon>
        <taxon>Magnoliopsida</taxon>
        <taxon>Ranunculales</taxon>
        <taxon>Ranunculaceae</taxon>
        <taxon>Thalictroideae</taxon>
        <taxon>Aquilegia</taxon>
    </lineage>
</organism>
<keyword evidence="2" id="KW-1185">Reference proteome</keyword>
<reference evidence="1 2" key="1">
    <citation type="submission" date="2017-09" db="EMBL/GenBank/DDBJ databases">
        <title>WGS assembly of Aquilegia coerulea Goldsmith.</title>
        <authorList>
            <person name="Hodges S."/>
            <person name="Kramer E."/>
            <person name="Nordborg M."/>
            <person name="Tomkins J."/>
            <person name="Borevitz J."/>
            <person name="Derieg N."/>
            <person name="Yan J."/>
            <person name="Mihaltcheva S."/>
            <person name="Hayes R.D."/>
            <person name="Rokhsar D."/>
        </authorList>
    </citation>
    <scope>NUCLEOTIDE SEQUENCE [LARGE SCALE GENOMIC DNA]</scope>
    <source>
        <strain evidence="2">cv. Goldsmith</strain>
    </source>
</reference>
<proteinExistence type="predicted"/>
<protein>
    <submittedName>
        <fullName evidence="1">Uncharacterized protein</fullName>
    </submittedName>
</protein>
<dbReference type="STRING" id="218851.A0A2G5CJB2"/>
<name>A0A2G5CJB2_AQUCA</name>
<dbReference type="InParanoid" id="A0A2G5CJB2"/>
<sequence>MPSPSVEVGSNSQRQALIAPQNLVETFDSVTPNSRLINQSVILFNNNDEAVAKGHIDPIGNSQICHGRKVRSGEKKVYITEVLDPNASIYDGPQNGETTILGFVDGGFLIWTESRMQPSVVVGDENFWQASQAEAKSALKVSGLLPRLYIHAWYSTLLKYRGFSMF</sequence>
<dbReference type="Proteomes" id="UP000230069">
    <property type="component" value="Unassembled WGS sequence"/>
</dbReference>
<evidence type="ECO:0000313" key="1">
    <source>
        <dbReference type="EMBL" id="PIA31392.1"/>
    </source>
</evidence>
<dbReference type="OrthoDB" id="1901158at2759"/>